<dbReference type="AlphaFoldDB" id="A0A379IKR3"/>
<sequence>MTITRINSNNRLSGAVAFQDLVFLSGQVPGEGLDVATQTKEVLAKIDTLLAEAGSDKDHLLNATIYLKNIQEGFAPMNDAWSAWLTPGQAPTRTTLQAELARPSVLVEISVIAVRRP</sequence>
<dbReference type="Proteomes" id="UP000255125">
    <property type="component" value="Unassembled WGS sequence"/>
</dbReference>
<evidence type="ECO:0000313" key="1">
    <source>
        <dbReference type="EMBL" id="SUD33943.1"/>
    </source>
</evidence>
<dbReference type="EC" id="3.5.4.-" evidence="1"/>
<keyword evidence="1" id="KW-0378">Hydrolase</keyword>
<dbReference type="PANTHER" id="PTHR47328:SF1">
    <property type="entry name" value="RUTC FAMILY PROTEIN YOAB"/>
    <property type="match status" value="1"/>
</dbReference>
<dbReference type="EMBL" id="UGUS01000002">
    <property type="protein sequence ID" value="SUD33943.1"/>
    <property type="molecule type" value="Genomic_DNA"/>
</dbReference>
<dbReference type="InterPro" id="IPR006175">
    <property type="entry name" value="YjgF/YER057c/UK114"/>
</dbReference>
<proteinExistence type="predicted"/>
<dbReference type="Pfam" id="PF01042">
    <property type="entry name" value="Ribonuc_L-PSP"/>
    <property type="match status" value="1"/>
</dbReference>
<dbReference type="PANTHER" id="PTHR47328">
    <property type="match status" value="1"/>
</dbReference>
<gene>
    <name evidence="1" type="primary">yabJ_4</name>
    <name evidence="1" type="ORF">NCTC10392_05355</name>
</gene>
<dbReference type="InterPro" id="IPR035709">
    <property type="entry name" value="YoaB-like"/>
</dbReference>
<accession>A0A379IKR3</accession>
<dbReference type="CDD" id="cd06150">
    <property type="entry name" value="YjgF_YER057c_UK114_like_2"/>
    <property type="match status" value="1"/>
</dbReference>
<dbReference type="InterPro" id="IPR035959">
    <property type="entry name" value="RutC-like_sf"/>
</dbReference>
<protein>
    <submittedName>
        <fullName evidence="1">Endoribonuclease L-PSP family protein</fullName>
        <ecNumber evidence="1">3.5.4.-</ecNumber>
    </submittedName>
</protein>
<dbReference type="Gene3D" id="3.30.1330.40">
    <property type="entry name" value="RutC-like"/>
    <property type="match status" value="1"/>
</dbReference>
<dbReference type="GO" id="GO:0016787">
    <property type="term" value="F:hydrolase activity"/>
    <property type="evidence" value="ECO:0007669"/>
    <property type="project" value="UniProtKB-KW"/>
</dbReference>
<dbReference type="KEGG" id="pfn:HZ99_15750"/>
<dbReference type="RefSeq" id="WP_038444088.1">
    <property type="nucleotide sequence ID" value="NZ_CP008896.1"/>
</dbReference>
<name>A0A379IKR3_PSEFL</name>
<dbReference type="OrthoDB" id="6899345at2"/>
<dbReference type="SUPFAM" id="SSF55298">
    <property type="entry name" value="YjgF-like"/>
    <property type="match status" value="1"/>
</dbReference>
<evidence type="ECO:0000313" key="2">
    <source>
        <dbReference type="Proteomes" id="UP000255125"/>
    </source>
</evidence>
<reference evidence="1 2" key="1">
    <citation type="submission" date="2018-06" db="EMBL/GenBank/DDBJ databases">
        <authorList>
            <consortium name="Pathogen Informatics"/>
            <person name="Doyle S."/>
        </authorList>
    </citation>
    <scope>NUCLEOTIDE SEQUENCE [LARGE SCALE GENOMIC DNA]</scope>
    <source>
        <strain evidence="1 2">NCTC10392</strain>
    </source>
</reference>
<organism evidence="1 2">
    <name type="scientific">Pseudomonas fluorescens</name>
    <dbReference type="NCBI Taxonomy" id="294"/>
    <lineage>
        <taxon>Bacteria</taxon>
        <taxon>Pseudomonadati</taxon>
        <taxon>Pseudomonadota</taxon>
        <taxon>Gammaproteobacteria</taxon>
        <taxon>Pseudomonadales</taxon>
        <taxon>Pseudomonadaceae</taxon>
        <taxon>Pseudomonas</taxon>
    </lineage>
</organism>